<dbReference type="EMBL" id="AP021802">
    <property type="protein sequence ID" value="BBN70376.1"/>
    <property type="molecule type" value="Genomic_DNA"/>
</dbReference>
<accession>A0A5H2Y9N9</accession>
<protein>
    <submittedName>
        <fullName evidence="2">Uncharacterized protein</fullName>
    </submittedName>
</protein>
<dbReference type="AlphaFoldDB" id="A0A5H2Y9N9"/>
<name>A0A5H2Y9N9_PRUDU</name>
<sequence length="113" mass="12704">MGRDVSGKLPTEKSKSPPIFRDFLPQSNTPSSKGFTGHAFSIRAGNKELFRKYRRKPNRHKNPTQAVALVETKAAAQETREGISKPPATSTHSTRRHGHHTWNRSPPWVPLEP</sequence>
<feature type="compositionally biased region" description="Basic and acidic residues" evidence="1">
    <location>
        <begin position="1"/>
        <end position="15"/>
    </location>
</feature>
<feature type="region of interest" description="Disordered" evidence="1">
    <location>
        <begin position="73"/>
        <end position="113"/>
    </location>
</feature>
<reference evidence="2" key="1">
    <citation type="journal article" date="2019" name="Science">
        <title>Mutation of a bHLH transcription factor allowed almond domestication.</title>
        <authorList>
            <person name="Sanchez-Perez R."/>
            <person name="Pavan S."/>
            <person name="Mazzeo R."/>
            <person name="Moldovan C."/>
            <person name="Aiese Cigliano R."/>
            <person name="Del Cueto J."/>
            <person name="Ricciardi F."/>
            <person name="Lotti C."/>
            <person name="Ricciardi L."/>
            <person name="Dicenta F."/>
            <person name="Lopez-Marques R.L."/>
            <person name="Lindberg Moller B."/>
        </authorList>
    </citation>
    <scope>NUCLEOTIDE SEQUENCE</scope>
</reference>
<proteinExistence type="predicted"/>
<organism evidence="2">
    <name type="scientific">Prunus dulcis</name>
    <name type="common">Almond</name>
    <name type="synonym">Amygdalus dulcis</name>
    <dbReference type="NCBI Taxonomy" id="3755"/>
    <lineage>
        <taxon>Eukaryota</taxon>
        <taxon>Viridiplantae</taxon>
        <taxon>Streptophyta</taxon>
        <taxon>Embryophyta</taxon>
        <taxon>Tracheophyta</taxon>
        <taxon>Spermatophyta</taxon>
        <taxon>Magnoliopsida</taxon>
        <taxon>eudicotyledons</taxon>
        <taxon>Gunneridae</taxon>
        <taxon>Pentapetalae</taxon>
        <taxon>rosids</taxon>
        <taxon>fabids</taxon>
        <taxon>Rosales</taxon>
        <taxon>Rosaceae</taxon>
        <taxon>Amygdaloideae</taxon>
        <taxon>Amygdaleae</taxon>
        <taxon>Prunus</taxon>
    </lineage>
</organism>
<evidence type="ECO:0000256" key="1">
    <source>
        <dbReference type="SAM" id="MobiDB-lite"/>
    </source>
</evidence>
<feature type="region of interest" description="Disordered" evidence="1">
    <location>
        <begin position="1"/>
        <end position="40"/>
    </location>
</feature>
<feature type="compositionally biased region" description="Basic residues" evidence="1">
    <location>
        <begin position="93"/>
        <end position="102"/>
    </location>
</feature>
<evidence type="ECO:0000313" key="2">
    <source>
        <dbReference type="EMBL" id="BBN70376.1"/>
    </source>
</evidence>
<gene>
    <name evidence="2" type="ORF">Prudu_1465S000700</name>
</gene>
<feature type="compositionally biased region" description="Polar residues" evidence="1">
    <location>
        <begin position="25"/>
        <end position="34"/>
    </location>
</feature>